<dbReference type="Proteomes" id="UP000237000">
    <property type="component" value="Unassembled WGS sequence"/>
</dbReference>
<feature type="non-terminal residue" evidence="1">
    <location>
        <position position="1"/>
    </location>
</feature>
<keyword evidence="2" id="KW-1185">Reference proteome</keyword>
<sequence>SHTSREKTQAHWEPSDCEEGPFRWGICFMHGQRRVVEQGIGGHRACINGLQWSQHVGSGVSQLRTPYFCFQ</sequence>
<organism evidence="1 2">
    <name type="scientific">Trema orientale</name>
    <name type="common">Charcoal tree</name>
    <name type="synonym">Celtis orientalis</name>
    <dbReference type="NCBI Taxonomy" id="63057"/>
    <lineage>
        <taxon>Eukaryota</taxon>
        <taxon>Viridiplantae</taxon>
        <taxon>Streptophyta</taxon>
        <taxon>Embryophyta</taxon>
        <taxon>Tracheophyta</taxon>
        <taxon>Spermatophyta</taxon>
        <taxon>Magnoliopsida</taxon>
        <taxon>eudicotyledons</taxon>
        <taxon>Gunneridae</taxon>
        <taxon>Pentapetalae</taxon>
        <taxon>rosids</taxon>
        <taxon>fabids</taxon>
        <taxon>Rosales</taxon>
        <taxon>Cannabaceae</taxon>
        <taxon>Trema</taxon>
    </lineage>
</organism>
<evidence type="ECO:0000313" key="1">
    <source>
        <dbReference type="EMBL" id="PON46586.1"/>
    </source>
</evidence>
<proteinExistence type="predicted"/>
<protein>
    <submittedName>
        <fullName evidence="1">Uncharacterized protein</fullName>
    </submittedName>
</protein>
<accession>A0A2P5BCU0</accession>
<evidence type="ECO:0000313" key="2">
    <source>
        <dbReference type="Proteomes" id="UP000237000"/>
    </source>
</evidence>
<dbReference type="EMBL" id="JXTC01000551">
    <property type="protein sequence ID" value="PON46586.1"/>
    <property type="molecule type" value="Genomic_DNA"/>
</dbReference>
<dbReference type="InParanoid" id="A0A2P5BCU0"/>
<name>A0A2P5BCU0_TREOI</name>
<dbReference type="AlphaFoldDB" id="A0A2P5BCU0"/>
<gene>
    <name evidence="1" type="ORF">TorRG33x02_325560</name>
</gene>
<reference evidence="2" key="1">
    <citation type="submission" date="2016-06" db="EMBL/GenBank/DDBJ databases">
        <title>Parallel loss of symbiosis genes in relatives of nitrogen-fixing non-legume Parasponia.</title>
        <authorList>
            <person name="Van Velzen R."/>
            <person name="Holmer R."/>
            <person name="Bu F."/>
            <person name="Rutten L."/>
            <person name="Van Zeijl A."/>
            <person name="Liu W."/>
            <person name="Santuari L."/>
            <person name="Cao Q."/>
            <person name="Sharma T."/>
            <person name="Shen D."/>
            <person name="Roswanjaya Y."/>
            <person name="Wardhani T."/>
            <person name="Kalhor M.S."/>
            <person name="Jansen J."/>
            <person name="Van den Hoogen J."/>
            <person name="Gungor B."/>
            <person name="Hartog M."/>
            <person name="Hontelez J."/>
            <person name="Verver J."/>
            <person name="Yang W.-C."/>
            <person name="Schijlen E."/>
            <person name="Repin R."/>
            <person name="Schilthuizen M."/>
            <person name="Schranz E."/>
            <person name="Heidstra R."/>
            <person name="Miyata K."/>
            <person name="Fedorova E."/>
            <person name="Kohlen W."/>
            <person name="Bisseling T."/>
            <person name="Smit S."/>
            <person name="Geurts R."/>
        </authorList>
    </citation>
    <scope>NUCLEOTIDE SEQUENCE [LARGE SCALE GENOMIC DNA]</scope>
    <source>
        <strain evidence="2">cv. RG33-2</strain>
    </source>
</reference>
<comment type="caution">
    <text evidence="1">The sequence shown here is derived from an EMBL/GenBank/DDBJ whole genome shotgun (WGS) entry which is preliminary data.</text>
</comment>